<dbReference type="AlphaFoldDB" id="A0A5B7D0A2"/>
<accession>A0A5B7D0A2</accession>
<dbReference type="Proteomes" id="UP000324222">
    <property type="component" value="Unassembled WGS sequence"/>
</dbReference>
<reference evidence="1 2" key="1">
    <citation type="submission" date="2019-05" db="EMBL/GenBank/DDBJ databases">
        <title>Another draft genome of Portunus trituberculatus and its Hox gene families provides insights of decapod evolution.</title>
        <authorList>
            <person name="Jeong J.-H."/>
            <person name="Song I."/>
            <person name="Kim S."/>
            <person name="Choi T."/>
            <person name="Kim D."/>
            <person name="Ryu S."/>
            <person name="Kim W."/>
        </authorList>
    </citation>
    <scope>NUCLEOTIDE SEQUENCE [LARGE SCALE GENOMIC DNA]</scope>
    <source>
        <tissue evidence="1">Muscle</tissue>
    </source>
</reference>
<gene>
    <name evidence="1" type="ORF">E2C01_007934</name>
</gene>
<evidence type="ECO:0000313" key="1">
    <source>
        <dbReference type="EMBL" id="MPC15150.1"/>
    </source>
</evidence>
<name>A0A5B7D0A2_PORTR</name>
<dbReference type="EMBL" id="VSRR010000405">
    <property type="protein sequence ID" value="MPC15150.1"/>
    <property type="molecule type" value="Genomic_DNA"/>
</dbReference>
<comment type="caution">
    <text evidence="1">The sequence shown here is derived from an EMBL/GenBank/DDBJ whole genome shotgun (WGS) entry which is preliminary data.</text>
</comment>
<organism evidence="1 2">
    <name type="scientific">Portunus trituberculatus</name>
    <name type="common">Swimming crab</name>
    <name type="synonym">Neptunus trituberculatus</name>
    <dbReference type="NCBI Taxonomy" id="210409"/>
    <lineage>
        <taxon>Eukaryota</taxon>
        <taxon>Metazoa</taxon>
        <taxon>Ecdysozoa</taxon>
        <taxon>Arthropoda</taxon>
        <taxon>Crustacea</taxon>
        <taxon>Multicrustacea</taxon>
        <taxon>Malacostraca</taxon>
        <taxon>Eumalacostraca</taxon>
        <taxon>Eucarida</taxon>
        <taxon>Decapoda</taxon>
        <taxon>Pleocyemata</taxon>
        <taxon>Brachyura</taxon>
        <taxon>Eubrachyura</taxon>
        <taxon>Portunoidea</taxon>
        <taxon>Portunidae</taxon>
        <taxon>Portuninae</taxon>
        <taxon>Portunus</taxon>
    </lineage>
</organism>
<sequence length="112" mass="12629">MCHFNIRPLVSNVQFHCYPTSHPSRITCSSRRRADHRLSHAGGNPVKVMVPPLHSVLSCHLSARLPVTCTPFKNVVANRHSVKILFTHQIVSEPLLLAPLEPRYTLLLLRPP</sequence>
<proteinExistence type="predicted"/>
<keyword evidence="2" id="KW-1185">Reference proteome</keyword>
<protein>
    <submittedName>
        <fullName evidence="1">Uncharacterized protein</fullName>
    </submittedName>
</protein>
<evidence type="ECO:0000313" key="2">
    <source>
        <dbReference type="Proteomes" id="UP000324222"/>
    </source>
</evidence>